<evidence type="ECO:0000259" key="2">
    <source>
        <dbReference type="Pfam" id="PF03432"/>
    </source>
</evidence>
<dbReference type="KEGG" id="baqk:QN215_09285"/>
<protein>
    <submittedName>
        <fullName evidence="3">Relaxase/mobilization nuclease domain-containing protein</fullName>
    </submittedName>
</protein>
<evidence type="ECO:0000256" key="1">
    <source>
        <dbReference type="SAM" id="MobiDB-lite"/>
    </source>
</evidence>
<feature type="compositionally biased region" description="Polar residues" evidence="1">
    <location>
        <begin position="550"/>
        <end position="560"/>
    </location>
</feature>
<feature type="region of interest" description="Disordered" evidence="1">
    <location>
        <begin position="182"/>
        <end position="220"/>
    </location>
</feature>
<dbReference type="EMBL" id="CP129674">
    <property type="protein sequence ID" value="XDS44435.1"/>
    <property type="molecule type" value="Genomic_DNA"/>
</dbReference>
<dbReference type="Pfam" id="PF03432">
    <property type="entry name" value="Relaxase"/>
    <property type="match status" value="1"/>
</dbReference>
<reference evidence="3" key="1">
    <citation type="submission" date="2023-07" db="EMBL/GenBank/DDBJ databases">
        <title>Bifidobacterium aquikefiriaerophilum sp. nov. and Bifidobacterium eccum sp. nov., isolated from water kefir.</title>
        <authorList>
            <person name="Breselge S."/>
            <person name="Bellassi P."/>
            <person name="Barcenilla C."/>
            <person name="Alvarez-Ordonez A."/>
            <person name="Morelli L."/>
            <person name="Cotter P.D."/>
        </authorList>
    </citation>
    <scope>NUCLEOTIDE SEQUENCE</scope>
    <source>
        <strain evidence="3">WK041_4_12</strain>
    </source>
</reference>
<feature type="domain" description="MobA/VirD2-like nuclease" evidence="2">
    <location>
        <begin position="69"/>
        <end position="174"/>
    </location>
</feature>
<dbReference type="InterPro" id="IPR005094">
    <property type="entry name" value="Endonuclease_MobA/VirD2"/>
</dbReference>
<feature type="region of interest" description="Disordered" evidence="1">
    <location>
        <begin position="543"/>
        <end position="569"/>
    </location>
</feature>
<evidence type="ECO:0000313" key="3">
    <source>
        <dbReference type="EMBL" id="XDS44435.1"/>
    </source>
</evidence>
<accession>A0AB39U6F1</accession>
<gene>
    <name evidence="3" type="ORF">QN215_09285</name>
</gene>
<feature type="compositionally biased region" description="Low complexity" evidence="1">
    <location>
        <begin position="500"/>
        <end position="509"/>
    </location>
</feature>
<name>A0AB39U6F1_9BIFI</name>
<dbReference type="AlphaFoldDB" id="A0AB39U6F1"/>
<sequence length="569" mass="62609">MIPNITRGSRMQGLIRYLAGSGRHNEHVDQHVVAGDDWSELSFTGVELDASVAGELGSYLDNTSRRFGERMRGGNVWHCSLAISREDGVLSDTEWQAIAHEFVERMGFGDADGTKGVCRWAAIRHGRSGEHGEGNDHIHIALNQIRSDGTKAWVWHDYQKAQDVCRQLEHEHGLEELGIENTRSATRGWQPGEREAQARRRARAKLHAESPETSWGTLPVPERQRLTAIQLNADQPRHDLANRIRAAAQTSRDEAGFVRRLRGQGILVRPRFAQGGNDVVTGYSVALKPLYGERPVWYGGGTLARDLRLPRLREAWTTDSFTAASEAGDEWMAAFKGRRVAHPQPGEVPPTPQRVADDIARMNRALSSIDPNDRDTWSQVARSTAGAFASWSRAVEATPGPIAEAARQISRSAQTYRPEQTPARVPRTVMMHAALALSTLQSNGNPVMAQAIMYRQLFSTVLAIQQAMQARGDAYHARITKDALLGELSVIASGLPIPDQTSQPQAQQQVEPHASAARTGKGTFSEAQLQDLVRITHPETSVAAGALTGIRTNPRPQQSGTDREQSHGR</sequence>
<dbReference type="RefSeq" id="WP_369344021.1">
    <property type="nucleotide sequence ID" value="NZ_CP129674.1"/>
</dbReference>
<feature type="region of interest" description="Disordered" evidence="1">
    <location>
        <begin position="496"/>
        <end position="521"/>
    </location>
</feature>
<organism evidence="3">
    <name type="scientific">Bifidobacterium aquikefiricola</name>
    <dbReference type="NCBI Taxonomy" id="3059038"/>
    <lineage>
        <taxon>Bacteria</taxon>
        <taxon>Bacillati</taxon>
        <taxon>Actinomycetota</taxon>
        <taxon>Actinomycetes</taxon>
        <taxon>Bifidobacteriales</taxon>
        <taxon>Bifidobacteriaceae</taxon>
        <taxon>Bifidobacterium</taxon>
    </lineage>
</organism>
<proteinExistence type="predicted"/>